<organism evidence="3 4">
    <name type="scientific">Tritrichomonas musculus</name>
    <dbReference type="NCBI Taxonomy" id="1915356"/>
    <lineage>
        <taxon>Eukaryota</taxon>
        <taxon>Metamonada</taxon>
        <taxon>Parabasalia</taxon>
        <taxon>Tritrichomonadida</taxon>
        <taxon>Tritrichomonadidae</taxon>
        <taxon>Tritrichomonas</taxon>
    </lineage>
</organism>
<proteinExistence type="predicted"/>
<dbReference type="EMBL" id="JAPFFF010000003">
    <property type="protein sequence ID" value="KAK8895244.1"/>
    <property type="molecule type" value="Genomic_DNA"/>
</dbReference>
<keyword evidence="2" id="KW-0472">Membrane</keyword>
<evidence type="ECO:0000313" key="3">
    <source>
        <dbReference type="EMBL" id="KAK8895244.1"/>
    </source>
</evidence>
<gene>
    <name evidence="3" type="ORF">M9Y10_023686</name>
</gene>
<feature type="region of interest" description="Disordered" evidence="1">
    <location>
        <begin position="1"/>
        <end position="33"/>
    </location>
</feature>
<keyword evidence="2" id="KW-0812">Transmembrane</keyword>
<protein>
    <submittedName>
        <fullName evidence="3">Uncharacterized protein</fullName>
    </submittedName>
</protein>
<evidence type="ECO:0000256" key="2">
    <source>
        <dbReference type="SAM" id="Phobius"/>
    </source>
</evidence>
<evidence type="ECO:0000313" key="4">
    <source>
        <dbReference type="Proteomes" id="UP001470230"/>
    </source>
</evidence>
<dbReference type="Proteomes" id="UP001470230">
    <property type="component" value="Unassembled WGS sequence"/>
</dbReference>
<keyword evidence="2" id="KW-1133">Transmembrane helix</keyword>
<comment type="caution">
    <text evidence="3">The sequence shown here is derived from an EMBL/GenBank/DDBJ whole genome shotgun (WGS) entry which is preliminary data.</text>
</comment>
<reference evidence="3 4" key="1">
    <citation type="submission" date="2024-04" db="EMBL/GenBank/DDBJ databases">
        <title>Tritrichomonas musculus Genome.</title>
        <authorList>
            <person name="Alves-Ferreira E."/>
            <person name="Grigg M."/>
            <person name="Lorenzi H."/>
            <person name="Galac M."/>
        </authorList>
    </citation>
    <scope>NUCLEOTIDE SEQUENCE [LARGE SCALE GENOMIC DNA]</scope>
    <source>
        <strain evidence="3 4">EAF2021</strain>
    </source>
</reference>
<feature type="compositionally biased region" description="Low complexity" evidence="1">
    <location>
        <begin position="8"/>
        <end position="29"/>
    </location>
</feature>
<sequence>MRQKTSVSNSSATSRTPTPTSSRSSTPHSRSNRNKSILKQIDSFFVYISNDKTLYPVTIIFSIILSTITINMAPSLCATAGNKTSFKCHQCPNNSKCGALFFECLDNYTRVNNNCVTAEQFKIYNNTQNKISTLASKISQLLDKEDLYNLDDLSKKLGELPYQIRKAIEFTDFRINSKDETIEKVFTSPSVLGYWIFVLISSLFTSFGLIVIGYHFLRIK</sequence>
<feature type="transmembrane region" description="Helical" evidence="2">
    <location>
        <begin position="194"/>
        <end position="217"/>
    </location>
</feature>
<name>A0ABR2KVY2_9EUKA</name>
<accession>A0ABR2KVY2</accession>
<feature type="transmembrane region" description="Helical" evidence="2">
    <location>
        <begin position="53"/>
        <end position="73"/>
    </location>
</feature>
<evidence type="ECO:0000256" key="1">
    <source>
        <dbReference type="SAM" id="MobiDB-lite"/>
    </source>
</evidence>
<keyword evidence="4" id="KW-1185">Reference proteome</keyword>